<feature type="domain" description="Glycosyl transferase family 1" evidence="3">
    <location>
        <begin position="174"/>
        <end position="306"/>
    </location>
</feature>
<dbReference type="InterPro" id="IPR028098">
    <property type="entry name" value="Glyco_trans_4-like_N"/>
</dbReference>
<evidence type="ECO:0000259" key="3">
    <source>
        <dbReference type="Pfam" id="PF00534"/>
    </source>
</evidence>
<sequence length="353" mass="38812">MNVALFSPVWFPVPPDRYGGIEAVVHLLADGLVDAGVDVTLFASGDSSTTAELVSVFDRAPSERIGQSFWELQHALACLELIDEFDIVHDHSGLVGLTLFGLTRRPLLHTVHGPLTGEPGEVYERVCRVVPDAGLVSLTLNQRRPRPHLPWVANVHNAIDTSRYPCDRRPGESLLFLGRMSPDKGAHRAIEIARRTGRPLKIAAKCRETEEIAYFEQHVEPHLGDGIEYMGEVGHAEKCALLQEAHALLMPIDWEEPFGLVMIEALACGTPVVAMRRGSVPELLRHGRTAYIADDLDDMVAGVDRVGELDPSVLRAEAERRFSVAKMVSGYVAAYETMISPERSDERGALFAA</sequence>
<keyword evidence="1" id="KW-0328">Glycosyltransferase</keyword>
<protein>
    <submittedName>
        <fullName evidence="5">Glycosyl transferases group 1</fullName>
    </submittedName>
</protein>
<dbReference type="CDD" id="cd03802">
    <property type="entry name" value="GT4_AviGT4-like"/>
    <property type="match status" value="1"/>
</dbReference>
<dbReference type="PANTHER" id="PTHR12526">
    <property type="entry name" value="GLYCOSYLTRANSFERASE"/>
    <property type="match status" value="1"/>
</dbReference>
<feature type="domain" description="Glycosyltransferase subfamily 4-like N-terminal" evidence="4">
    <location>
        <begin position="18"/>
        <end position="115"/>
    </location>
</feature>
<dbReference type="AlphaFoldDB" id="A0A7M2YU54"/>
<accession>A0A7M2YU54</accession>
<dbReference type="RefSeq" id="WP_181813687.1">
    <property type="nucleotide sequence ID" value="NZ_QQZY01000008.1"/>
</dbReference>
<organism evidence="5 6">
    <name type="scientific">Gaiella occulta</name>
    <dbReference type="NCBI Taxonomy" id="1002870"/>
    <lineage>
        <taxon>Bacteria</taxon>
        <taxon>Bacillati</taxon>
        <taxon>Actinomycetota</taxon>
        <taxon>Thermoleophilia</taxon>
        <taxon>Gaiellales</taxon>
        <taxon>Gaiellaceae</taxon>
        <taxon>Gaiella</taxon>
    </lineage>
</organism>
<keyword evidence="2 5" id="KW-0808">Transferase</keyword>
<dbReference type="Pfam" id="PF13439">
    <property type="entry name" value="Glyco_transf_4"/>
    <property type="match status" value="1"/>
</dbReference>
<dbReference type="GO" id="GO:0016757">
    <property type="term" value="F:glycosyltransferase activity"/>
    <property type="evidence" value="ECO:0007669"/>
    <property type="project" value="UniProtKB-KW"/>
</dbReference>
<evidence type="ECO:0000259" key="4">
    <source>
        <dbReference type="Pfam" id="PF13439"/>
    </source>
</evidence>
<dbReference type="SUPFAM" id="SSF53756">
    <property type="entry name" value="UDP-Glycosyltransferase/glycogen phosphorylase"/>
    <property type="match status" value="1"/>
</dbReference>
<evidence type="ECO:0000313" key="5">
    <source>
        <dbReference type="EMBL" id="RDI73555.1"/>
    </source>
</evidence>
<evidence type="ECO:0000256" key="2">
    <source>
        <dbReference type="ARBA" id="ARBA00022679"/>
    </source>
</evidence>
<dbReference type="PANTHER" id="PTHR12526:SF595">
    <property type="entry name" value="BLL5217 PROTEIN"/>
    <property type="match status" value="1"/>
</dbReference>
<name>A0A7M2YU54_9ACTN</name>
<keyword evidence="6" id="KW-1185">Reference proteome</keyword>
<dbReference type="Pfam" id="PF00534">
    <property type="entry name" value="Glycos_transf_1"/>
    <property type="match status" value="1"/>
</dbReference>
<evidence type="ECO:0000256" key="1">
    <source>
        <dbReference type="ARBA" id="ARBA00022676"/>
    </source>
</evidence>
<dbReference type="Gene3D" id="3.40.50.2000">
    <property type="entry name" value="Glycogen Phosphorylase B"/>
    <property type="match status" value="2"/>
</dbReference>
<reference evidence="6" key="2">
    <citation type="journal article" date="2019" name="MicrobiologyOpen">
        <title>High-quality draft genome sequence of Gaiella occulta isolated from a 150 meter deep mineral water borehole and comparison with the genome sequences of other deep-branching lineages of the phylum Actinobacteria.</title>
        <authorList>
            <person name="Severino R."/>
            <person name="Froufe H.J.C."/>
            <person name="Barroso C."/>
            <person name="Albuquerque L."/>
            <person name="Lobo-da-Cunha A."/>
            <person name="da Costa M.S."/>
            <person name="Egas C."/>
        </authorList>
    </citation>
    <scope>NUCLEOTIDE SEQUENCE [LARGE SCALE GENOMIC DNA]</scope>
    <source>
        <strain evidence="6">F2-233</strain>
    </source>
</reference>
<dbReference type="InterPro" id="IPR001296">
    <property type="entry name" value="Glyco_trans_1"/>
</dbReference>
<gene>
    <name evidence="5" type="ORF">Gocc_2696</name>
</gene>
<reference evidence="5 6" key="1">
    <citation type="submission" date="2018-07" db="EMBL/GenBank/DDBJ databases">
        <title>High-quality-draft genome sequence of Gaiella occulta.</title>
        <authorList>
            <person name="Severino R."/>
            <person name="Froufe H.J.C."/>
            <person name="Rainey F.A."/>
            <person name="Barroso C."/>
            <person name="Albuquerque L."/>
            <person name="Lobo-Da-Cunha A."/>
            <person name="Da Costa M.S."/>
            <person name="Egas C."/>
        </authorList>
    </citation>
    <scope>NUCLEOTIDE SEQUENCE [LARGE SCALE GENOMIC DNA]</scope>
    <source>
        <strain evidence="5 6">F2-233</strain>
    </source>
</reference>
<proteinExistence type="predicted"/>
<dbReference type="EMBL" id="QQZY01000008">
    <property type="protein sequence ID" value="RDI73555.1"/>
    <property type="molecule type" value="Genomic_DNA"/>
</dbReference>
<evidence type="ECO:0000313" key="6">
    <source>
        <dbReference type="Proteomes" id="UP000254134"/>
    </source>
</evidence>
<dbReference type="Proteomes" id="UP000254134">
    <property type="component" value="Unassembled WGS sequence"/>
</dbReference>
<comment type="caution">
    <text evidence="5">The sequence shown here is derived from an EMBL/GenBank/DDBJ whole genome shotgun (WGS) entry which is preliminary data.</text>
</comment>